<dbReference type="PANTHER" id="PTHR30603">
    <property type="entry name" value="RNA POLYMERASE SIGMA FACTOR RPO"/>
    <property type="match status" value="1"/>
</dbReference>
<dbReference type="PROSITE" id="PS00716">
    <property type="entry name" value="SIGMA70_2"/>
    <property type="match status" value="1"/>
</dbReference>
<dbReference type="InterPro" id="IPR036388">
    <property type="entry name" value="WH-like_DNA-bd_sf"/>
</dbReference>
<keyword evidence="5" id="KW-0040">ANK repeat</keyword>
<dbReference type="InterPro" id="IPR014284">
    <property type="entry name" value="RNA_pol_sigma-70_dom"/>
</dbReference>
<evidence type="ECO:0000259" key="8">
    <source>
        <dbReference type="PROSITE" id="PS00715"/>
    </source>
</evidence>
<dbReference type="Pfam" id="PF04545">
    <property type="entry name" value="Sigma70_r4"/>
    <property type="match status" value="1"/>
</dbReference>
<dbReference type="SUPFAM" id="SSF48403">
    <property type="entry name" value="Ankyrin repeat"/>
    <property type="match status" value="1"/>
</dbReference>
<dbReference type="Gene3D" id="1.10.10.10">
    <property type="entry name" value="Winged helix-like DNA-binding domain superfamily/Winged helix DNA-binding domain"/>
    <property type="match status" value="2"/>
</dbReference>
<organism evidence="10 11">
    <name type="scientific">Phyllobacterium trifolii</name>
    <dbReference type="NCBI Taxonomy" id="300193"/>
    <lineage>
        <taxon>Bacteria</taxon>
        <taxon>Pseudomonadati</taxon>
        <taxon>Pseudomonadota</taxon>
        <taxon>Alphaproteobacteria</taxon>
        <taxon>Hyphomicrobiales</taxon>
        <taxon>Phyllobacteriaceae</taxon>
        <taxon>Phyllobacterium</taxon>
    </lineage>
</organism>
<evidence type="ECO:0000313" key="10">
    <source>
        <dbReference type="EMBL" id="MBB3149770.1"/>
    </source>
</evidence>
<feature type="domain" description="RNA polymerase sigma-70" evidence="8">
    <location>
        <begin position="691"/>
        <end position="704"/>
    </location>
</feature>
<evidence type="ECO:0000256" key="2">
    <source>
        <dbReference type="ARBA" id="ARBA00023082"/>
    </source>
</evidence>
<comment type="similarity">
    <text evidence="6">Belongs to the sigma-70 factor family.</text>
</comment>
<dbReference type="Pfam" id="PF04542">
    <property type="entry name" value="Sigma70_r2"/>
    <property type="match status" value="1"/>
</dbReference>
<dbReference type="SUPFAM" id="SSF88659">
    <property type="entry name" value="Sigma3 and sigma4 domains of RNA polymerase sigma factors"/>
    <property type="match status" value="2"/>
</dbReference>
<evidence type="ECO:0000256" key="3">
    <source>
        <dbReference type="ARBA" id="ARBA00023125"/>
    </source>
</evidence>
<dbReference type="CDD" id="cd06171">
    <property type="entry name" value="Sigma70_r4"/>
    <property type="match status" value="1"/>
</dbReference>
<dbReference type="PROSITE" id="PS00715">
    <property type="entry name" value="SIGMA70_1"/>
    <property type="match status" value="1"/>
</dbReference>
<dbReference type="GO" id="GO:0003677">
    <property type="term" value="F:DNA binding"/>
    <property type="evidence" value="ECO:0007669"/>
    <property type="project" value="UniProtKB-KW"/>
</dbReference>
<dbReference type="AlphaFoldDB" id="A0A839ULM0"/>
<keyword evidence="4 6" id="KW-0804">Transcription</keyword>
<dbReference type="EMBL" id="JACHXN010000042">
    <property type="protein sequence ID" value="MBB3149770.1"/>
    <property type="molecule type" value="Genomic_DNA"/>
</dbReference>
<dbReference type="RefSeq" id="WP_183665650.1">
    <property type="nucleotide sequence ID" value="NZ_JACHXN010000042.1"/>
</dbReference>
<proteinExistence type="inferred from homology"/>
<feature type="region of interest" description="Disordered" evidence="7">
    <location>
        <begin position="239"/>
        <end position="259"/>
    </location>
</feature>
<dbReference type="PROSITE" id="PS50088">
    <property type="entry name" value="ANK_REPEAT"/>
    <property type="match status" value="1"/>
</dbReference>
<dbReference type="Gene3D" id="1.25.40.20">
    <property type="entry name" value="Ankyrin repeat-containing domain"/>
    <property type="match status" value="1"/>
</dbReference>
<dbReference type="PROSITE" id="PS50297">
    <property type="entry name" value="ANK_REP_REGION"/>
    <property type="match status" value="1"/>
</dbReference>
<protein>
    <recommendedName>
        <fullName evidence="6">RNA polymerase sigma factor</fullName>
    </recommendedName>
</protein>
<comment type="caution">
    <text evidence="10">The sequence shown here is derived from an EMBL/GenBank/DDBJ whole genome shotgun (WGS) entry which is preliminary data.</text>
</comment>
<dbReference type="PRINTS" id="PR00046">
    <property type="entry name" value="SIGMA70FCT"/>
</dbReference>
<reference evidence="10 11" key="1">
    <citation type="submission" date="2020-08" db="EMBL/GenBank/DDBJ databases">
        <title>Genomic Encyclopedia of Type Strains, Phase III (KMG-III): the genomes of soil and plant-associated and newly described type strains.</title>
        <authorList>
            <person name="Whitman W."/>
        </authorList>
    </citation>
    <scope>NUCLEOTIDE SEQUENCE [LARGE SCALE GENOMIC DNA]</scope>
    <source>
        <strain evidence="10 11">CECT 7015</strain>
    </source>
</reference>
<dbReference type="PANTHER" id="PTHR30603:SF47">
    <property type="entry name" value="RNA POLYMERASE SIGMA FACTOR SIGD, CHLOROPLASTIC"/>
    <property type="match status" value="1"/>
</dbReference>
<dbReference type="InterPro" id="IPR000943">
    <property type="entry name" value="RNA_pol_sigma70"/>
</dbReference>
<dbReference type="InterPro" id="IPR036770">
    <property type="entry name" value="Ankyrin_rpt-contain_sf"/>
</dbReference>
<dbReference type="GO" id="GO:0016987">
    <property type="term" value="F:sigma factor activity"/>
    <property type="evidence" value="ECO:0007669"/>
    <property type="project" value="UniProtKB-KW"/>
</dbReference>
<feature type="region of interest" description="Disordered" evidence="7">
    <location>
        <begin position="297"/>
        <end position="326"/>
    </location>
</feature>
<evidence type="ECO:0000256" key="6">
    <source>
        <dbReference type="RuleBase" id="RU362124"/>
    </source>
</evidence>
<accession>A0A839ULM0</accession>
<name>A0A839ULM0_9HYPH</name>
<evidence type="ECO:0000256" key="7">
    <source>
        <dbReference type="SAM" id="MobiDB-lite"/>
    </source>
</evidence>
<comment type="function">
    <text evidence="6">Sigma factors are initiation factors that promote the attachment of RNA polymerase to specific initiation sites and are then released.</text>
</comment>
<dbReference type="SUPFAM" id="SSF88946">
    <property type="entry name" value="Sigma2 domain of RNA polymerase sigma factors"/>
    <property type="match status" value="1"/>
</dbReference>
<feature type="compositionally biased region" description="Polar residues" evidence="7">
    <location>
        <begin position="297"/>
        <end position="316"/>
    </location>
</feature>
<dbReference type="GO" id="GO:0006352">
    <property type="term" value="P:DNA-templated transcription initiation"/>
    <property type="evidence" value="ECO:0007669"/>
    <property type="project" value="InterPro"/>
</dbReference>
<dbReference type="InterPro" id="IPR007630">
    <property type="entry name" value="RNA_pol_sigma70_r4"/>
</dbReference>
<dbReference type="InterPro" id="IPR013325">
    <property type="entry name" value="RNA_pol_sigma_r2"/>
</dbReference>
<gene>
    <name evidence="10" type="ORF">FHS21_006224</name>
</gene>
<evidence type="ECO:0000256" key="5">
    <source>
        <dbReference type="PROSITE-ProRule" id="PRU00023"/>
    </source>
</evidence>
<feature type="domain" description="RNA polymerase sigma-70" evidence="9">
    <location>
        <begin position="859"/>
        <end position="885"/>
    </location>
</feature>
<dbReference type="Proteomes" id="UP000554520">
    <property type="component" value="Unassembled WGS sequence"/>
</dbReference>
<dbReference type="Pfam" id="PF12796">
    <property type="entry name" value="Ank_2"/>
    <property type="match status" value="1"/>
</dbReference>
<dbReference type="InterPro" id="IPR002110">
    <property type="entry name" value="Ankyrin_rpt"/>
</dbReference>
<dbReference type="NCBIfam" id="TIGR02937">
    <property type="entry name" value="sigma70-ECF"/>
    <property type="match status" value="1"/>
</dbReference>
<dbReference type="Gene3D" id="1.10.601.10">
    <property type="entry name" value="RNA Polymerase Primary Sigma Factor"/>
    <property type="match status" value="1"/>
</dbReference>
<sequence>MSALFRLALTAGVKAAVVFHLKRGVELNLPDKKGNLPLGVAASLGYNEICKLLIESGADLQRPDAHGKRAEDYALDRGHTALYDILSLQRIELERDASTSQPPSMHLNTEDIESLLNEAIDELAHGDSSIINCASTDYFESTMRARVHLDVLPGDHLGVTKSLSNENLTDERSDAMDALSRHQIANPIDAATKKPIDRLERVITDASYRGRNTLPLISNPADLADFSTTHGESIKQQRTFISSDHGEGSERNTTNLSNEMSNVFTTRAYVKEVSVENTPSTSSAYISLNQPLQAQFSSASDSRARSTEQTSISSPDQAFRTLDHNGPNRLGDDFFFSSHERSSSMEQSEETLLEGFSQWEAEPDVVLRIHDQRVLLEAVKIHQDLSSSVHNDNPSWNVISVALPATLIEYKPLHRSIDFLIQSGLSLGLISRTQVDAVTRVVKLNREEKRRFLVLLGELGIGVDDNFYGVLASQLPPEPYHPRSWQAALPGADEAIEDFLRPAEALDTLHIRTAKTLRALSSGSEAAVWRRFDEDRAVLLRTLIALPPAFQMLAELVRPPRVENETPSEVSRLEDDEDVAADDTVVLTNVADGSQTQYDILATFAAILRDRRAMPDTKSIVSEVVGLKLPLASLVAKIVEQCLDLEDADFHSLKNALQKYEETRSSILKNNLSLVTFFARRYKTSGLAFMDLIQEGSIGLLRAVERFDTDRGVKFGGYAAMWIRQSISRAVADCSKTIRVPVHVQESIQKVASQKKTLRSEFGRKPSINELSESTGYSPEKVSALNALGRTVRYGIDNVLPLTSRQQLILACPEELPDDTISEKQLAQLIADELSAHLDPREVKVLTLRFGLGGKQEHTLEEVGQIYGVTRERIRQIEVKALKRLRHPALSARLKSAFLAHFKAGAQI</sequence>
<dbReference type="InterPro" id="IPR007627">
    <property type="entry name" value="RNA_pol_sigma70_r2"/>
</dbReference>
<evidence type="ECO:0000259" key="9">
    <source>
        <dbReference type="PROSITE" id="PS00716"/>
    </source>
</evidence>
<evidence type="ECO:0000256" key="1">
    <source>
        <dbReference type="ARBA" id="ARBA00023015"/>
    </source>
</evidence>
<dbReference type="InterPro" id="IPR050239">
    <property type="entry name" value="Sigma-70_RNA_pol_init_factors"/>
</dbReference>
<feature type="repeat" description="ANK" evidence="5">
    <location>
        <begin position="33"/>
        <end position="65"/>
    </location>
</feature>
<evidence type="ECO:0000313" key="11">
    <source>
        <dbReference type="Proteomes" id="UP000554520"/>
    </source>
</evidence>
<keyword evidence="3 6" id="KW-0238">DNA-binding</keyword>
<keyword evidence="11" id="KW-1185">Reference proteome</keyword>
<dbReference type="InterPro" id="IPR013324">
    <property type="entry name" value="RNA_pol_sigma_r3/r4-like"/>
</dbReference>
<evidence type="ECO:0000256" key="4">
    <source>
        <dbReference type="ARBA" id="ARBA00023163"/>
    </source>
</evidence>
<keyword evidence="1 6" id="KW-0805">Transcription regulation</keyword>
<keyword evidence="2 6" id="KW-0731">Sigma factor</keyword>